<dbReference type="AlphaFoldDB" id="A0A0Q3K224"/>
<protein>
    <recommendedName>
        <fullName evidence="4">Aminotransferase-like plant mobile domain-containing protein</fullName>
    </recommendedName>
</protein>
<organism evidence="1">
    <name type="scientific">Brachypodium distachyon</name>
    <name type="common">Purple false brome</name>
    <name type="synonym">Trachynia distachya</name>
    <dbReference type="NCBI Taxonomy" id="15368"/>
    <lineage>
        <taxon>Eukaryota</taxon>
        <taxon>Viridiplantae</taxon>
        <taxon>Streptophyta</taxon>
        <taxon>Embryophyta</taxon>
        <taxon>Tracheophyta</taxon>
        <taxon>Spermatophyta</taxon>
        <taxon>Magnoliopsida</taxon>
        <taxon>Liliopsida</taxon>
        <taxon>Poales</taxon>
        <taxon>Poaceae</taxon>
        <taxon>BOP clade</taxon>
        <taxon>Pooideae</taxon>
        <taxon>Stipodae</taxon>
        <taxon>Brachypodieae</taxon>
        <taxon>Brachypodium</taxon>
    </lineage>
</organism>
<reference evidence="2" key="3">
    <citation type="submission" date="2018-08" db="UniProtKB">
        <authorList>
            <consortium name="EnsemblPlants"/>
        </authorList>
    </citation>
    <scope>IDENTIFICATION</scope>
    <source>
        <strain evidence="2">cv. Bd21</strain>
    </source>
</reference>
<keyword evidence="3" id="KW-1185">Reference proteome</keyword>
<gene>
    <name evidence="1" type="ORF">BRADI_1g41705v3</name>
</gene>
<evidence type="ECO:0000313" key="2">
    <source>
        <dbReference type="EnsemblPlants" id="KQK18324"/>
    </source>
</evidence>
<dbReference type="InParanoid" id="A0A0Q3K224"/>
<name>A0A0Q3K224_BRADI</name>
<dbReference type="PANTHER" id="PTHR34835">
    <property type="entry name" value="OS07G0283600 PROTEIN-RELATED"/>
    <property type="match status" value="1"/>
</dbReference>
<dbReference type="PANTHER" id="PTHR34835:SF68">
    <property type="entry name" value="UBIQUITIN-LIKE PROTEASE FAMILY PROFILE DOMAIN-CONTAINING PROTEIN"/>
    <property type="match status" value="1"/>
</dbReference>
<evidence type="ECO:0000313" key="3">
    <source>
        <dbReference type="Proteomes" id="UP000008810"/>
    </source>
</evidence>
<dbReference type="OrthoDB" id="664194at2759"/>
<proteinExistence type="predicted"/>
<sequence>MSIAQLVKEIGFGGLLELCCGCINMWGVLIKLPLWNSINRIFSTWLLGQVDCIDFAIVLNAARRLQFTAQDVNKVFGIPCGQRDILGPETQISDAAMVYIREQAGISMSKISLKNAEKIVLMDLSENITRLQKDSFKMAFVIIVMGHLLSPSTKYYHVNIDFLGALRCTEEIGQYNWCAYVLKGIIEAAQKLQADLSMNKVVSNIFGCHIFLQTMTPRKKKKQHHSHHVLRLLPSYIWNMPS</sequence>
<accession>A0A0Q3K224</accession>
<dbReference type="EnsemblPlants" id="KQK18324">
    <property type="protein sequence ID" value="KQK18324"/>
    <property type="gene ID" value="BRADI_1g41705v3"/>
</dbReference>
<reference evidence="1" key="2">
    <citation type="submission" date="2017-06" db="EMBL/GenBank/DDBJ databases">
        <title>WGS assembly of Brachypodium distachyon.</title>
        <authorList>
            <consortium name="The International Brachypodium Initiative"/>
            <person name="Lucas S."/>
            <person name="Harmon-Smith M."/>
            <person name="Lail K."/>
            <person name="Tice H."/>
            <person name="Grimwood J."/>
            <person name="Bruce D."/>
            <person name="Barry K."/>
            <person name="Shu S."/>
            <person name="Lindquist E."/>
            <person name="Wang M."/>
            <person name="Pitluck S."/>
            <person name="Vogel J.P."/>
            <person name="Garvin D.F."/>
            <person name="Mockler T.C."/>
            <person name="Schmutz J."/>
            <person name="Rokhsar D."/>
            <person name="Bevan M.W."/>
        </authorList>
    </citation>
    <scope>NUCLEOTIDE SEQUENCE</scope>
    <source>
        <strain evidence="1">Bd21</strain>
    </source>
</reference>
<dbReference type="Proteomes" id="UP000008810">
    <property type="component" value="Chromosome 1"/>
</dbReference>
<reference evidence="1 2" key="1">
    <citation type="journal article" date="2010" name="Nature">
        <title>Genome sequencing and analysis of the model grass Brachypodium distachyon.</title>
        <authorList>
            <consortium name="International Brachypodium Initiative"/>
        </authorList>
    </citation>
    <scope>NUCLEOTIDE SEQUENCE [LARGE SCALE GENOMIC DNA]</scope>
    <source>
        <strain evidence="1 2">Bd21</strain>
    </source>
</reference>
<dbReference type="Gramene" id="KQK18324">
    <property type="protein sequence ID" value="KQK18324"/>
    <property type="gene ID" value="BRADI_1g41705v3"/>
</dbReference>
<evidence type="ECO:0008006" key="4">
    <source>
        <dbReference type="Google" id="ProtNLM"/>
    </source>
</evidence>
<dbReference type="EMBL" id="CM000880">
    <property type="protein sequence ID" value="KQK18324.1"/>
    <property type="molecule type" value="Genomic_DNA"/>
</dbReference>
<evidence type="ECO:0000313" key="1">
    <source>
        <dbReference type="EMBL" id="KQK18324.1"/>
    </source>
</evidence>
<dbReference type="FunCoup" id="A0A0Q3K224">
    <property type="interactions" value="10"/>
</dbReference>